<protein>
    <recommendedName>
        <fullName evidence="2">DUF1996 domain-containing protein</fullName>
    </recommendedName>
</protein>
<gene>
    <name evidence="3" type="ORF">P8C59_005078</name>
</gene>
<evidence type="ECO:0000313" key="3">
    <source>
        <dbReference type="EMBL" id="KAK2070594.1"/>
    </source>
</evidence>
<evidence type="ECO:0000313" key="4">
    <source>
        <dbReference type="Proteomes" id="UP001217918"/>
    </source>
</evidence>
<accession>A0AAD9I3L2</accession>
<dbReference type="EMBL" id="JAQQPM010000004">
    <property type="protein sequence ID" value="KAK2070594.1"/>
    <property type="molecule type" value="Genomic_DNA"/>
</dbReference>
<feature type="domain" description="DUF1996" evidence="2">
    <location>
        <begin position="42"/>
        <end position="302"/>
    </location>
</feature>
<evidence type="ECO:0000259" key="2">
    <source>
        <dbReference type="Pfam" id="PF09362"/>
    </source>
</evidence>
<feature type="chain" id="PRO_5042083017" description="DUF1996 domain-containing protein" evidence="1">
    <location>
        <begin position="20"/>
        <end position="405"/>
    </location>
</feature>
<name>A0AAD9I3L2_9PEZI</name>
<dbReference type="PANTHER" id="PTHR43662:SF11">
    <property type="entry name" value="WSC DOMAIN-CONTAINING PROTEIN"/>
    <property type="match status" value="1"/>
</dbReference>
<feature type="signal peptide" evidence="1">
    <location>
        <begin position="1"/>
        <end position="19"/>
    </location>
</feature>
<keyword evidence="4" id="KW-1185">Reference proteome</keyword>
<dbReference type="PANTHER" id="PTHR43662">
    <property type="match status" value="1"/>
</dbReference>
<keyword evidence="1" id="KW-0732">Signal</keyword>
<organism evidence="3 4">
    <name type="scientific">Phyllachora maydis</name>
    <dbReference type="NCBI Taxonomy" id="1825666"/>
    <lineage>
        <taxon>Eukaryota</taxon>
        <taxon>Fungi</taxon>
        <taxon>Dikarya</taxon>
        <taxon>Ascomycota</taxon>
        <taxon>Pezizomycotina</taxon>
        <taxon>Sordariomycetes</taxon>
        <taxon>Sordariomycetidae</taxon>
        <taxon>Phyllachorales</taxon>
        <taxon>Phyllachoraceae</taxon>
        <taxon>Phyllachora</taxon>
    </lineage>
</organism>
<evidence type="ECO:0000256" key="1">
    <source>
        <dbReference type="SAM" id="SignalP"/>
    </source>
</evidence>
<dbReference type="Proteomes" id="UP001217918">
    <property type="component" value="Unassembled WGS sequence"/>
</dbReference>
<proteinExistence type="predicted"/>
<comment type="caution">
    <text evidence="3">The sequence shown here is derived from an EMBL/GenBank/DDBJ whole genome shotgun (WGS) entry which is preliminary data.</text>
</comment>
<reference evidence="3" key="1">
    <citation type="journal article" date="2023" name="Mol. Plant Microbe Interact.">
        <title>Elucidating the Obligate Nature and Biological Capacity of an Invasive Fungal Corn Pathogen.</title>
        <authorList>
            <person name="MacCready J.S."/>
            <person name="Roggenkamp E.M."/>
            <person name="Gdanetz K."/>
            <person name="Chilvers M.I."/>
        </authorList>
    </citation>
    <scope>NUCLEOTIDE SEQUENCE</scope>
    <source>
        <strain evidence="3">PM02</strain>
    </source>
</reference>
<dbReference type="AlphaFoldDB" id="A0AAD9I3L2"/>
<sequence>MSPRSVLAGLVAAAAVVSAKDTRTFAVLRFYGDGPLTSGRVDPIVHPGTVASHMHTVQGGNAFGPTATGESLRRSTCTSSLIKNDLSAYWAPTLFFQSPDNGSLTQVPLFYMNVYYFFEPTNDDIKPFPTGLQMLSGDPALRSAPVTTGAVNTDPSQGPIQPAQWTCPRSSYDVPSYPPGSDGATAGIQDPLNQAAGMGLPFDYCDGYASPLRMDLHFPSCYNPAAGLADYKNNTCFPAAAGAGRADCPPGWLHMPHLFYELYWDTPAFADAYGRWGAGTPFVLSNGDRTGFSVHGDFLAAWDEPTLQHIIDTCDAGGAGMDRCEAVPGGTNVGNPHRCTIPSPVDEPTTGWLAALPGDNPLAGWGVGNTSATSPAVSPAIPSALLGHVAGHLQRHGRGSRGAHG</sequence>
<dbReference type="Pfam" id="PF09362">
    <property type="entry name" value="DUF1996"/>
    <property type="match status" value="1"/>
</dbReference>
<dbReference type="InterPro" id="IPR018535">
    <property type="entry name" value="DUF1996"/>
</dbReference>